<protein>
    <submittedName>
        <fullName evidence="1">DUF3574 domain-containing protein</fullName>
    </submittedName>
</protein>
<dbReference type="RefSeq" id="WP_212708045.1">
    <property type="nucleotide sequence ID" value="NZ_BAAAFW010000092.1"/>
</dbReference>
<reference evidence="2" key="1">
    <citation type="journal article" date="2019" name="Int. J. Syst. Evol. Microbiol.">
        <title>The Global Catalogue of Microorganisms (GCM) 10K type strain sequencing project: providing services to taxonomists for standard genome sequencing and annotation.</title>
        <authorList>
            <consortium name="The Broad Institute Genomics Platform"/>
            <consortium name="The Broad Institute Genome Sequencing Center for Infectious Disease"/>
            <person name="Wu L."/>
            <person name="Ma J."/>
        </authorList>
    </citation>
    <scope>NUCLEOTIDE SEQUENCE [LARGE SCALE GENOMIC DNA]</scope>
    <source>
        <strain evidence="2">CGMCC 4.1530</strain>
    </source>
</reference>
<organism evidence="1 2">
    <name type="scientific">Tatumella punctata</name>
    <dbReference type="NCBI Taxonomy" id="399969"/>
    <lineage>
        <taxon>Bacteria</taxon>
        <taxon>Pseudomonadati</taxon>
        <taxon>Pseudomonadota</taxon>
        <taxon>Gammaproteobacteria</taxon>
        <taxon>Enterobacterales</taxon>
        <taxon>Erwiniaceae</taxon>
        <taxon>Tatumella</taxon>
    </lineage>
</organism>
<comment type="caution">
    <text evidence="1">The sequence shown here is derived from an EMBL/GenBank/DDBJ whole genome shotgun (WGS) entry which is preliminary data.</text>
</comment>
<dbReference type="PROSITE" id="PS51257">
    <property type="entry name" value="PROKAR_LIPOPROTEIN"/>
    <property type="match status" value="1"/>
</dbReference>
<dbReference type="InterPro" id="IPR021957">
    <property type="entry name" value="DUF3574"/>
</dbReference>
<name>A0ABW1VQ11_9GAMM</name>
<evidence type="ECO:0000313" key="1">
    <source>
        <dbReference type="EMBL" id="MFC6362608.1"/>
    </source>
</evidence>
<sequence>MKKKIIYPLMLAGLLAGCQQHSVVEQSAPLPPTVMPAAAQNPCVKGNLQVQTTLWFGLSRPHGANITAREWQLFIDKDVTPRFKDGLSVYDAKGQWLGDDGHLARENSKALMLIHTADKTSDQNIEQLRQIYKQRFQQESVMRIDNKVCADF</sequence>
<dbReference type="EMBL" id="JBHSUC010000013">
    <property type="protein sequence ID" value="MFC6362608.1"/>
    <property type="molecule type" value="Genomic_DNA"/>
</dbReference>
<accession>A0ABW1VQ11</accession>
<proteinExistence type="predicted"/>
<dbReference type="Proteomes" id="UP001596215">
    <property type="component" value="Unassembled WGS sequence"/>
</dbReference>
<dbReference type="Pfam" id="PF12098">
    <property type="entry name" value="DUF3574"/>
    <property type="match status" value="1"/>
</dbReference>
<evidence type="ECO:0000313" key="2">
    <source>
        <dbReference type="Proteomes" id="UP001596215"/>
    </source>
</evidence>
<gene>
    <name evidence="1" type="ORF">ACFP73_10975</name>
</gene>
<keyword evidence="2" id="KW-1185">Reference proteome</keyword>